<reference evidence="2" key="1">
    <citation type="submission" date="2022-10" db="EMBL/GenBank/DDBJ databases">
        <title>The WGS of Solirubrobacter phytolaccae KCTC 29190.</title>
        <authorList>
            <person name="Jiang Z."/>
        </authorList>
    </citation>
    <scope>NUCLEOTIDE SEQUENCE</scope>
    <source>
        <strain evidence="2">KCTC 29190</strain>
    </source>
</reference>
<dbReference type="GO" id="GO:0006950">
    <property type="term" value="P:response to stress"/>
    <property type="evidence" value="ECO:0007669"/>
    <property type="project" value="TreeGrafter"/>
</dbReference>
<dbReference type="EMBL" id="JAPDDP010000056">
    <property type="protein sequence ID" value="MDA0183613.1"/>
    <property type="molecule type" value="Genomic_DNA"/>
</dbReference>
<proteinExistence type="predicted"/>
<organism evidence="2 3">
    <name type="scientific">Solirubrobacter phytolaccae</name>
    <dbReference type="NCBI Taxonomy" id="1404360"/>
    <lineage>
        <taxon>Bacteria</taxon>
        <taxon>Bacillati</taxon>
        <taxon>Actinomycetota</taxon>
        <taxon>Thermoleophilia</taxon>
        <taxon>Solirubrobacterales</taxon>
        <taxon>Solirubrobacteraceae</taxon>
        <taxon>Solirubrobacter</taxon>
    </lineage>
</organism>
<dbReference type="SUPFAM" id="SSF46785">
    <property type="entry name" value="Winged helix' DNA-binding domain"/>
    <property type="match status" value="1"/>
</dbReference>
<comment type="caution">
    <text evidence="2">The sequence shown here is derived from an EMBL/GenBank/DDBJ whole genome shotgun (WGS) entry which is preliminary data.</text>
</comment>
<dbReference type="GO" id="GO:0003700">
    <property type="term" value="F:DNA-binding transcription factor activity"/>
    <property type="evidence" value="ECO:0007669"/>
    <property type="project" value="InterPro"/>
</dbReference>
<dbReference type="InterPro" id="IPR039422">
    <property type="entry name" value="MarR/SlyA-like"/>
</dbReference>
<sequence length="150" mass="16227">MSSSSMPGWVAVEAILRAGRAAIDELHRRLAERGHPDVRPAHGYAFQAIGADGTTAGELGVRLNVTKQAAGQMVDELTRLGYVTREPDPDDGRRRLVQLTPRGVDCLRVSAAIFEEIVAEWRARGDDVDVAVAALAGLADLYGGRLRPIW</sequence>
<dbReference type="InterPro" id="IPR000835">
    <property type="entry name" value="HTH_MarR-typ"/>
</dbReference>
<dbReference type="PANTHER" id="PTHR33164:SF99">
    <property type="entry name" value="MARR FAMILY REGULATORY PROTEIN"/>
    <property type="match status" value="1"/>
</dbReference>
<dbReference type="InterPro" id="IPR036390">
    <property type="entry name" value="WH_DNA-bd_sf"/>
</dbReference>
<feature type="domain" description="HTH marR-type" evidence="1">
    <location>
        <begin position="31"/>
        <end position="130"/>
    </location>
</feature>
<evidence type="ECO:0000313" key="2">
    <source>
        <dbReference type="EMBL" id="MDA0183613.1"/>
    </source>
</evidence>
<dbReference type="Pfam" id="PF12802">
    <property type="entry name" value="MarR_2"/>
    <property type="match status" value="1"/>
</dbReference>
<dbReference type="Gene3D" id="1.10.10.10">
    <property type="entry name" value="Winged helix-like DNA-binding domain superfamily/Winged helix DNA-binding domain"/>
    <property type="match status" value="1"/>
</dbReference>
<gene>
    <name evidence="2" type="ORF">OJ997_25110</name>
</gene>
<protein>
    <submittedName>
        <fullName evidence="2">MarR family transcriptional regulator</fullName>
    </submittedName>
</protein>
<dbReference type="AlphaFoldDB" id="A0A9X3NBX9"/>
<dbReference type="InterPro" id="IPR036388">
    <property type="entry name" value="WH-like_DNA-bd_sf"/>
</dbReference>
<evidence type="ECO:0000259" key="1">
    <source>
        <dbReference type="SMART" id="SM00347"/>
    </source>
</evidence>
<evidence type="ECO:0000313" key="3">
    <source>
        <dbReference type="Proteomes" id="UP001147653"/>
    </source>
</evidence>
<accession>A0A9X3NBX9</accession>
<keyword evidence="3" id="KW-1185">Reference proteome</keyword>
<dbReference type="PANTHER" id="PTHR33164">
    <property type="entry name" value="TRANSCRIPTIONAL REGULATOR, MARR FAMILY"/>
    <property type="match status" value="1"/>
</dbReference>
<dbReference type="Proteomes" id="UP001147653">
    <property type="component" value="Unassembled WGS sequence"/>
</dbReference>
<name>A0A9X3NBX9_9ACTN</name>
<dbReference type="SMART" id="SM00347">
    <property type="entry name" value="HTH_MARR"/>
    <property type="match status" value="1"/>
</dbReference>